<sequence length="857" mass="95756">MSSFYKRKAASQREAESPVLEMEDCSLPLGRLGEKALRRLAEMLDNPTCGWRRLATAVSEEPRLCSSKELESCSLQVLSSNGSPSRYLLSQLSDRACSVGYLLQSLKKIDHKEAVQYLTAAAVALTEPIRVEVQPQSQSSSEGGVVSLMCQASGPPGLGYQWFKGKEEVLHGTSSELVLSPLRPEHQGHYICRIHLGEQFVFSQWAQVRVSRSSSLSSVSGLFPSAVSRLQILSQPRPLALGEGDPLSLECVAEGNPPPQYQWYRNKQPLPQAHRACLQISCVTTVDRGQYSCRVYNSYQELWSKQVHVEIGPGSFTGLPWEEANQDSPQAQPSAPTRQLSPFYATDKVALLMGNMNYKFHRQLRAPMADVHELANLLRQLHFKVVSLLDLDRQEMHSAVREFLLLLDRGVYGLLYYAGHGYENYGNSFMVPIDAPASYTSEHCLWVQDILQRMQERRTGLNVFLLDMCRKRNMNDDIIPQPGALKVTANIVFGYATCVDAEAYEVNKGCLSNGIFMSFLKERLLEDEKVTVLLDKVAEDMGRCEITRGRQALELRSNLSERRALSDRILPPDCEEDSARNLQWAIAHVLPECRHLCFDCGVRVQLGFAAEFSNIMIIYTRILEKPSEIIHCETRLIDFPEDLDVDLKITNRQLPEDTGSLLFTVDSFQFPESSCLYTRLSALQRLKRELKFSLCLQYQYCHMDEFVEEIQTVNVGKPLVAKLNLHESTPPPFSPAFDLRSLSFTGEPCSSLLQSSSFTECLAGGGSLTSLGTSGASSLGSASTCWSYHSNPGELLDPASPRVNLPEETVSPEFLDLEAPRPLSENPQGFTSSASMPFTGLGDVPFQFRSKQNFNSF</sequence>
<dbReference type="PANTHER" id="PTHR22576">
    <property type="entry name" value="MUCOSA ASSOCIATED LYMPHOID TISSUE LYMPHOMA TRANSLOCATION PROTEIN 1/PARACASPASE"/>
    <property type="match status" value="1"/>
</dbReference>
<dbReference type="InterPro" id="IPR011600">
    <property type="entry name" value="Pept_C14_caspase"/>
</dbReference>
<dbReference type="EMBL" id="JAHFZB010000049">
    <property type="protein sequence ID" value="KAK6467431.1"/>
    <property type="molecule type" value="Genomic_DNA"/>
</dbReference>
<dbReference type="SMART" id="SM00409">
    <property type="entry name" value="IG"/>
    <property type="match status" value="2"/>
</dbReference>
<dbReference type="Gene3D" id="2.60.40.3360">
    <property type="match status" value="1"/>
</dbReference>
<dbReference type="InterPro" id="IPR052039">
    <property type="entry name" value="Caspase-related_regulators"/>
</dbReference>
<dbReference type="InterPro" id="IPR013783">
    <property type="entry name" value="Ig-like_fold"/>
</dbReference>
<name>A0ABR0Y4K2_HUSHU</name>
<dbReference type="InterPro" id="IPR033540">
    <property type="entry name" value="MALT1_IG-like_dom_sf"/>
</dbReference>
<evidence type="ECO:0000313" key="3">
    <source>
        <dbReference type="EMBL" id="KAK6467431.1"/>
    </source>
</evidence>
<evidence type="ECO:0000259" key="1">
    <source>
        <dbReference type="PROSITE" id="PS50208"/>
    </source>
</evidence>
<dbReference type="InterPro" id="IPR007110">
    <property type="entry name" value="Ig-like_dom"/>
</dbReference>
<dbReference type="SUPFAM" id="SSF52129">
    <property type="entry name" value="Caspase-like"/>
    <property type="match status" value="1"/>
</dbReference>
<dbReference type="SMART" id="SM00408">
    <property type="entry name" value="IGc2"/>
    <property type="match status" value="2"/>
</dbReference>
<dbReference type="Pfam" id="PF00656">
    <property type="entry name" value="Peptidase_C14"/>
    <property type="match status" value="1"/>
</dbReference>
<dbReference type="InterPro" id="IPR003598">
    <property type="entry name" value="Ig_sub2"/>
</dbReference>
<dbReference type="InterPro" id="IPR036179">
    <property type="entry name" value="Ig-like_dom_sf"/>
</dbReference>
<dbReference type="Proteomes" id="UP001369086">
    <property type="component" value="Unassembled WGS sequence"/>
</dbReference>
<dbReference type="PROSITE" id="PS50835">
    <property type="entry name" value="IG_LIKE"/>
    <property type="match status" value="2"/>
</dbReference>
<dbReference type="Pfam" id="PF13927">
    <property type="entry name" value="Ig_3"/>
    <property type="match status" value="2"/>
</dbReference>
<dbReference type="InterPro" id="IPR041077">
    <property type="entry name" value="MALT1_Ig"/>
</dbReference>
<dbReference type="Gene3D" id="1.10.533.10">
    <property type="entry name" value="Death Domain, Fas"/>
    <property type="match status" value="1"/>
</dbReference>
<protein>
    <submittedName>
        <fullName evidence="3">Mucosa-associated lymphoid tissue lymphoma translocation protein 1-like isoform X1</fullName>
    </submittedName>
</protein>
<dbReference type="Gene3D" id="3.40.50.1460">
    <property type="match status" value="1"/>
</dbReference>
<dbReference type="Gene3D" id="2.60.40.10">
    <property type="entry name" value="Immunoglobulins"/>
    <property type="match status" value="2"/>
</dbReference>
<dbReference type="CDD" id="cd00096">
    <property type="entry name" value="Ig"/>
    <property type="match status" value="1"/>
</dbReference>
<evidence type="ECO:0000259" key="2">
    <source>
        <dbReference type="PROSITE" id="PS50835"/>
    </source>
</evidence>
<dbReference type="InterPro" id="IPR011029">
    <property type="entry name" value="DEATH-like_dom_sf"/>
</dbReference>
<feature type="domain" description="Caspase family p20" evidence="1">
    <location>
        <begin position="346"/>
        <end position="473"/>
    </location>
</feature>
<evidence type="ECO:0000313" key="4">
    <source>
        <dbReference type="Proteomes" id="UP001369086"/>
    </source>
</evidence>
<dbReference type="SUPFAM" id="SSF47986">
    <property type="entry name" value="DEATH domain"/>
    <property type="match status" value="1"/>
</dbReference>
<dbReference type="SUPFAM" id="SSF48726">
    <property type="entry name" value="Immunoglobulin"/>
    <property type="match status" value="2"/>
</dbReference>
<proteinExistence type="predicted"/>
<accession>A0ABR0Y4K2</accession>
<dbReference type="InterPro" id="IPR001309">
    <property type="entry name" value="Pept_C14_p20"/>
</dbReference>
<dbReference type="Pfam" id="PF18703">
    <property type="entry name" value="MALT1_Ig"/>
    <property type="match status" value="1"/>
</dbReference>
<dbReference type="PROSITE" id="PS50208">
    <property type="entry name" value="CASPASE_P20"/>
    <property type="match status" value="1"/>
</dbReference>
<organism evidence="3 4">
    <name type="scientific">Huso huso</name>
    <name type="common">Beluga</name>
    <name type="synonym">Acipenser huso</name>
    <dbReference type="NCBI Taxonomy" id="61971"/>
    <lineage>
        <taxon>Eukaryota</taxon>
        <taxon>Metazoa</taxon>
        <taxon>Chordata</taxon>
        <taxon>Craniata</taxon>
        <taxon>Vertebrata</taxon>
        <taxon>Euteleostomi</taxon>
        <taxon>Actinopterygii</taxon>
        <taxon>Chondrostei</taxon>
        <taxon>Acipenseriformes</taxon>
        <taxon>Acipenseridae</taxon>
        <taxon>Huso</taxon>
    </lineage>
</organism>
<dbReference type="InterPro" id="IPR003599">
    <property type="entry name" value="Ig_sub"/>
</dbReference>
<keyword evidence="4" id="KW-1185">Reference proteome</keyword>
<feature type="domain" description="Ig-like" evidence="2">
    <location>
        <begin position="128"/>
        <end position="217"/>
    </location>
</feature>
<feature type="domain" description="Ig-like" evidence="2">
    <location>
        <begin position="224"/>
        <end position="310"/>
    </location>
</feature>
<comment type="caution">
    <text evidence="3">The sequence shown here is derived from an EMBL/GenBank/DDBJ whole genome shotgun (WGS) entry which is preliminary data.</text>
</comment>
<dbReference type="InterPro" id="IPR029030">
    <property type="entry name" value="Caspase-like_dom_sf"/>
</dbReference>
<dbReference type="PANTHER" id="PTHR22576:SF27">
    <property type="entry name" value="PARACASPASE 2"/>
    <property type="match status" value="1"/>
</dbReference>
<reference evidence="3 4" key="1">
    <citation type="submission" date="2021-05" db="EMBL/GenBank/DDBJ databases">
        <authorList>
            <person name="Zahm M."/>
            <person name="Klopp C."/>
            <person name="Cabau C."/>
            <person name="Kuhl H."/>
            <person name="Suciu R."/>
            <person name="Ciorpac M."/>
            <person name="Holostenco D."/>
            <person name="Gessner J."/>
            <person name="Wuertz S."/>
            <person name="Hohne C."/>
            <person name="Stock M."/>
            <person name="Gislard M."/>
            <person name="Lluch J."/>
            <person name="Milhes M."/>
            <person name="Lampietro C."/>
            <person name="Lopez Roques C."/>
            <person name="Donnadieu C."/>
            <person name="Du K."/>
            <person name="Schartl M."/>
            <person name="Guiguen Y."/>
        </authorList>
    </citation>
    <scope>NUCLEOTIDE SEQUENCE [LARGE SCALE GENOMIC DNA]</scope>
    <source>
        <strain evidence="3">Hh-F2</strain>
        <tissue evidence="3">Blood</tissue>
    </source>
</reference>
<gene>
    <name evidence="3" type="ORF">HHUSO_G34958</name>
</gene>